<dbReference type="WBParaSite" id="RSKR_0001033900.1">
    <property type="protein sequence ID" value="RSKR_0001033900.1"/>
    <property type="gene ID" value="RSKR_0001033900"/>
</dbReference>
<name>A0AC35UDT4_9BILA</name>
<dbReference type="Proteomes" id="UP000095286">
    <property type="component" value="Unplaced"/>
</dbReference>
<proteinExistence type="predicted"/>
<evidence type="ECO:0000313" key="1">
    <source>
        <dbReference type="Proteomes" id="UP000095286"/>
    </source>
</evidence>
<reference evidence="2" key="1">
    <citation type="submission" date="2016-11" db="UniProtKB">
        <authorList>
            <consortium name="WormBaseParasite"/>
        </authorList>
    </citation>
    <scope>IDENTIFICATION</scope>
    <source>
        <strain evidence="2">KR3021</strain>
    </source>
</reference>
<sequence length="182" mass="21093">MGDFYKLFYLPEKEYGSIIKLVLEYINVKFENHPIKYADLPQIDMELLNNLPLLELGGTFKVKGILPILRHLQQKYGCHSKECLDSAESIAQCIQDFDVKVNNNNCLNDNDEVTDFLSLITDLLNKNKNGFLTESGVTFMDFYAAEKLEHIMFKFDEYSDQFPEILAFIRTIFSLSKIEIKV</sequence>
<evidence type="ECO:0000313" key="2">
    <source>
        <dbReference type="WBParaSite" id="RSKR_0001033900.1"/>
    </source>
</evidence>
<accession>A0AC35UDT4</accession>
<protein>
    <submittedName>
        <fullName evidence="2">GST N-terminal domain-containing protein</fullName>
    </submittedName>
</protein>
<organism evidence="1 2">
    <name type="scientific">Rhabditophanes sp. KR3021</name>
    <dbReference type="NCBI Taxonomy" id="114890"/>
    <lineage>
        <taxon>Eukaryota</taxon>
        <taxon>Metazoa</taxon>
        <taxon>Ecdysozoa</taxon>
        <taxon>Nematoda</taxon>
        <taxon>Chromadorea</taxon>
        <taxon>Rhabditida</taxon>
        <taxon>Tylenchina</taxon>
        <taxon>Panagrolaimomorpha</taxon>
        <taxon>Strongyloidoidea</taxon>
        <taxon>Alloionematidae</taxon>
        <taxon>Rhabditophanes</taxon>
    </lineage>
</organism>